<dbReference type="Pfam" id="PF07811">
    <property type="entry name" value="TadE"/>
    <property type="match status" value="1"/>
</dbReference>
<keyword evidence="1" id="KW-0812">Transmembrane</keyword>
<organism evidence="3 4">
    <name type="scientific">Blastococcus haudaquaticus</name>
    <dbReference type="NCBI Taxonomy" id="1938745"/>
    <lineage>
        <taxon>Bacteria</taxon>
        <taxon>Bacillati</taxon>
        <taxon>Actinomycetota</taxon>
        <taxon>Actinomycetes</taxon>
        <taxon>Geodermatophilales</taxon>
        <taxon>Geodermatophilaceae</taxon>
        <taxon>Blastococcus</taxon>
    </lineage>
</organism>
<accession>A0A286H5A4</accession>
<proteinExistence type="predicted"/>
<dbReference type="RefSeq" id="WP_235003548.1">
    <property type="nucleotide sequence ID" value="NZ_OCNK01000005.1"/>
</dbReference>
<protein>
    <submittedName>
        <fullName evidence="3">TadE-like protein</fullName>
    </submittedName>
</protein>
<dbReference type="AlphaFoldDB" id="A0A286H5A4"/>
<evidence type="ECO:0000259" key="2">
    <source>
        <dbReference type="Pfam" id="PF07811"/>
    </source>
</evidence>
<keyword evidence="4" id="KW-1185">Reference proteome</keyword>
<dbReference type="Proteomes" id="UP000219482">
    <property type="component" value="Unassembled WGS sequence"/>
</dbReference>
<feature type="domain" description="TadE-like" evidence="2">
    <location>
        <begin position="24"/>
        <end position="66"/>
    </location>
</feature>
<evidence type="ECO:0000256" key="1">
    <source>
        <dbReference type="SAM" id="Phobius"/>
    </source>
</evidence>
<keyword evidence="1" id="KW-1133">Transmembrane helix</keyword>
<evidence type="ECO:0000313" key="4">
    <source>
        <dbReference type="Proteomes" id="UP000219482"/>
    </source>
</evidence>
<dbReference type="InterPro" id="IPR012495">
    <property type="entry name" value="TadE-like_dom"/>
</dbReference>
<sequence>MSVRSRAHLQYRRRVAARLLGERGAAAVEFALVAPVLILLVLGIIEFSKVYNSQSTLSAAAREGARVMALTNDVTEATAAVRNAATGLELGQIQVTPTTCTGAASTATVTVTVAYHQPFVAGFLNGAGVDLSGEAVMRCGG</sequence>
<reference evidence="4" key="1">
    <citation type="submission" date="2017-09" db="EMBL/GenBank/DDBJ databases">
        <authorList>
            <person name="Varghese N."/>
            <person name="Submissions S."/>
        </authorList>
    </citation>
    <scope>NUCLEOTIDE SEQUENCE [LARGE SCALE GENOMIC DNA]</scope>
    <source>
        <strain evidence="4">DSM 44270</strain>
    </source>
</reference>
<feature type="transmembrane region" description="Helical" evidence="1">
    <location>
        <begin position="20"/>
        <end position="45"/>
    </location>
</feature>
<name>A0A286H5A4_9ACTN</name>
<gene>
    <name evidence="3" type="ORF">SAMN06272739_3902</name>
</gene>
<keyword evidence="1" id="KW-0472">Membrane</keyword>
<dbReference type="EMBL" id="OCNK01000005">
    <property type="protein sequence ID" value="SOE02941.1"/>
    <property type="molecule type" value="Genomic_DNA"/>
</dbReference>
<evidence type="ECO:0000313" key="3">
    <source>
        <dbReference type="EMBL" id="SOE02941.1"/>
    </source>
</evidence>